<dbReference type="AlphaFoldDB" id="A0A392PSB6"/>
<dbReference type="PANTHER" id="PTHR12549:SF11">
    <property type="entry name" value="LYSINE-SPECIFIC DEMETHYLASE JMJ25"/>
    <property type="match status" value="1"/>
</dbReference>
<dbReference type="PANTHER" id="PTHR12549">
    <property type="entry name" value="JMJC DOMAIN-CONTAINING HISTONE DEMETHYLATION PROTEIN"/>
    <property type="match status" value="1"/>
</dbReference>
<dbReference type="GO" id="GO:0000785">
    <property type="term" value="C:chromatin"/>
    <property type="evidence" value="ECO:0007669"/>
    <property type="project" value="TreeGrafter"/>
</dbReference>
<feature type="signal peptide" evidence="5">
    <location>
        <begin position="1"/>
        <end position="17"/>
    </location>
</feature>
<feature type="chain" id="PRO_5017221980" evidence="5">
    <location>
        <begin position="18"/>
        <end position="69"/>
    </location>
</feature>
<accession>A0A392PSB6</accession>
<organism evidence="6 7">
    <name type="scientific">Trifolium medium</name>
    <dbReference type="NCBI Taxonomy" id="97028"/>
    <lineage>
        <taxon>Eukaryota</taxon>
        <taxon>Viridiplantae</taxon>
        <taxon>Streptophyta</taxon>
        <taxon>Embryophyta</taxon>
        <taxon>Tracheophyta</taxon>
        <taxon>Spermatophyta</taxon>
        <taxon>Magnoliopsida</taxon>
        <taxon>eudicotyledons</taxon>
        <taxon>Gunneridae</taxon>
        <taxon>Pentapetalae</taxon>
        <taxon>rosids</taxon>
        <taxon>fabids</taxon>
        <taxon>Fabales</taxon>
        <taxon>Fabaceae</taxon>
        <taxon>Papilionoideae</taxon>
        <taxon>50 kb inversion clade</taxon>
        <taxon>NPAAA clade</taxon>
        <taxon>Hologalegina</taxon>
        <taxon>IRL clade</taxon>
        <taxon>Trifolieae</taxon>
        <taxon>Trifolium</taxon>
    </lineage>
</organism>
<name>A0A392PSB6_9FABA</name>
<dbReference type="GO" id="GO:0006357">
    <property type="term" value="P:regulation of transcription by RNA polymerase II"/>
    <property type="evidence" value="ECO:0007669"/>
    <property type="project" value="TreeGrafter"/>
</dbReference>
<evidence type="ECO:0000313" key="7">
    <source>
        <dbReference type="Proteomes" id="UP000265520"/>
    </source>
</evidence>
<evidence type="ECO:0000256" key="4">
    <source>
        <dbReference type="ARBA" id="ARBA00023242"/>
    </source>
</evidence>
<evidence type="ECO:0000256" key="5">
    <source>
        <dbReference type="SAM" id="SignalP"/>
    </source>
</evidence>
<protein>
    <submittedName>
        <fullName evidence="6">Lysine-specific demethylase 3B</fullName>
    </submittedName>
</protein>
<dbReference type="GO" id="GO:0003712">
    <property type="term" value="F:transcription coregulator activity"/>
    <property type="evidence" value="ECO:0007669"/>
    <property type="project" value="TreeGrafter"/>
</dbReference>
<dbReference type="InterPro" id="IPR045109">
    <property type="entry name" value="LSDs-like"/>
</dbReference>
<evidence type="ECO:0000313" key="6">
    <source>
        <dbReference type="EMBL" id="MCI14206.1"/>
    </source>
</evidence>
<dbReference type="GO" id="GO:0000118">
    <property type="term" value="C:histone deacetylase complex"/>
    <property type="evidence" value="ECO:0007669"/>
    <property type="project" value="TreeGrafter"/>
</dbReference>
<dbReference type="EMBL" id="LXQA010091445">
    <property type="protein sequence ID" value="MCI14206.1"/>
    <property type="molecule type" value="Genomic_DNA"/>
</dbReference>
<dbReference type="GO" id="GO:0031490">
    <property type="term" value="F:chromatin DNA binding"/>
    <property type="evidence" value="ECO:0007669"/>
    <property type="project" value="TreeGrafter"/>
</dbReference>
<reference evidence="6 7" key="1">
    <citation type="journal article" date="2018" name="Front. Plant Sci.">
        <title>Red Clover (Trifolium pratense) and Zigzag Clover (T. medium) - A Picture of Genomic Similarities and Differences.</title>
        <authorList>
            <person name="Dluhosova J."/>
            <person name="Istvanek J."/>
            <person name="Nedelnik J."/>
            <person name="Repkova J."/>
        </authorList>
    </citation>
    <scope>NUCLEOTIDE SEQUENCE [LARGE SCALE GENOMIC DNA]</scope>
    <source>
        <strain evidence="7">cv. 10/8</strain>
        <tissue evidence="6">Leaf</tissue>
    </source>
</reference>
<proteinExistence type="inferred from homology"/>
<dbReference type="Gene3D" id="2.60.120.650">
    <property type="entry name" value="Cupin"/>
    <property type="match status" value="1"/>
</dbReference>
<keyword evidence="6" id="KW-0808">Transferase</keyword>
<sequence>MLMICIIVLQSCTKVALDFVSPENVGQCFHLTEEFRKLPVNHSSAEDKLEVKKMIIHAMVDVVNMLEKT</sequence>
<evidence type="ECO:0000256" key="2">
    <source>
        <dbReference type="ARBA" id="ARBA00006801"/>
    </source>
</evidence>
<comment type="subcellular location">
    <subcellularLocation>
        <location evidence="1">Nucleus</location>
    </subcellularLocation>
</comment>
<dbReference type="GO" id="GO:0032454">
    <property type="term" value="F:histone H3K9 demethylase activity"/>
    <property type="evidence" value="ECO:0007669"/>
    <property type="project" value="InterPro"/>
</dbReference>
<dbReference type="Proteomes" id="UP000265520">
    <property type="component" value="Unassembled WGS sequence"/>
</dbReference>
<keyword evidence="7" id="KW-1185">Reference proteome</keyword>
<comment type="caution">
    <text evidence="6">The sequence shown here is derived from an EMBL/GenBank/DDBJ whole genome shotgun (WGS) entry which is preliminary data.</text>
</comment>
<evidence type="ECO:0000256" key="1">
    <source>
        <dbReference type="ARBA" id="ARBA00004123"/>
    </source>
</evidence>
<feature type="non-terminal residue" evidence="6">
    <location>
        <position position="69"/>
    </location>
</feature>
<dbReference type="GO" id="GO:0008168">
    <property type="term" value="F:methyltransferase activity"/>
    <property type="evidence" value="ECO:0007669"/>
    <property type="project" value="UniProtKB-KW"/>
</dbReference>
<dbReference type="GO" id="GO:0032259">
    <property type="term" value="P:methylation"/>
    <property type="evidence" value="ECO:0007669"/>
    <property type="project" value="UniProtKB-KW"/>
</dbReference>
<keyword evidence="5" id="KW-0732">Signal</keyword>
<keyword evidence="4" id="KW-0539">Nucleus</keyword>
<evidence type="ECO:0000256" key="3">
    <source>
        <dbReference type="ARBA" id="ARBA00022723"/>
    </source>
</evidence>
<keyword evidence="3" id="KW-0479">Metal-binding</keyword>
<comment type="similarity">
    <text evidence="2">Belongs to the JARID1 histone demethylase family.</text>
</comment>
<dbReference type="GO" id="GO:0046872">
    <property type="term" value="F:metal ion binding"/>
    <property type="evidence" value="ECO:0007669"/>
    <property type="project" value="UniProtKB-KW"/>
</dbReference>
<keyword evidence="6" id="KW-0489">Methyltransferase</keyword>